<evidence type="ECO:0000256" key="3">
    <source>
        <dbReference type="ARBA" id="ARBA00022670"/>
    </source>
</evidence>
<keyword evidence="2" id="KW-0963">Cytoplasm</keyword>
<dbReference type="EMBL" id="BAABGL010000011">
    <property type="protein sequence ID" value="GAA4390783.1"/>
    <property type="molecule type" value="Genomic_DNA"/>
</dbReference>
<evidence type="ECO:0000256" key="5">
    <source>
        <dbReference type="ARBA" id="ARBA00022807"/>
    </source>
</evidence>
<evidence type="ECO:0000256" key="7">
    <source>
        <dbReference type="SAM" id="MobiDB-lite"/>
    </source>
</evidence>
<evidence type="ECO:0000256" key="4">
    <source>
        <dbReference type="ARBA" id="ARBA00022801"/>
    </source>
</evidence>
<dbReference type="InterPro" id="IPR016125">
    <property type="entry name" value="Peptidase_C15-like"/>
</dbReference>
<evidence type="ECO:0000313" key="9">
    <source>
        <dbReference type="Proteomes" id="UP001500642"/>
    </source>
</evidence>
<keyword evidence="4" id="KW-0378">Hydrolase</keyword>
<dbReference type="Gene3D" id="3.40.630.20">
    <property type="entry name" value="Peptidase C15, pyroglutamyl peptidase I-like"/>
    <property type="match status" value="1"/>
</dbReference>
<reference evidence="9" key="1">
    <citation type="journal article" date="2019" name="Int. J. Syst. Evol. Microbiol.">
        <title>The Global Catalogue of Microorganisms (GCM) 10K type strain sequencing project: providing services to taxonomists for standard genome sequencing and annotation.</title>
        <authorList>
            <consortium name="The Broad Institute Genomics Platform"/>
            <consortium name="The Broad Institute Genome Sequencing Center for Infectious Disease"/>
            <person name="Wu L."/>
            <person name="Ma J."/>
        </authorList>
    </citation>
    <scope>NUCLEOTIDE SEQUENCE [LARGE SCALE GENOMIC DNA]</scope>
    <source>
        <strain evidence="9">JCM 17808</strain>
    </source>
</reference>
<dbReference type="EC" id="3.4.19.3" evidence="6"/>
<evidence type="ECO:0000256" key="6">
    <source>
        <dbReference type="PROSITE-ProRule" id="PRU10077"/>
    </source>
</evidence>
<protein>
    <recommendedName>
        <fullName evidence="6">Pyroglutamyl-peptidase I</fullName>
        <ecNumber evidence="6">3.4.19.3</ecNumber>
    </recommendedName>
</protein>
<feature type="active site" evidence="6">
    <location>
        <position position="170"/>
    </location>
</feature>
<evidence type="ECO:0000256" key="2">
    <source>
        <dbReference type="ARBA" id="ARBA00022490"/>
    </source>
</evidence>
<comment type="caution">
    <text evidence="8">The sequence shown here is derived from an EMBL/GenBank/DDBJ whole genome shotgun (WGS) entry which is preliminary data.</text>
</comment>
<dbReference type="PANTHER" id="PTHR23402:SF1">
    <property type="entry name" value="PYROGLUTAMYL-PEPTIDASE I"/>
    <property type="match status" value="1"/>
</dbReference>
<sequence>MAANPAREQTEAVGSGVNRRPLLDYGCRMRILVTGFEPFGGDQENASEQVVKRLRERALCPGVELATAILPCTWAGAGPALLDAIAAHRPEVILSLGEAGSRTAVTPEHRAHNRGAGRIPDNAGVVRPASPLDAGPEWLETRIHPAPLAEAIRAVGVPAQVSETAGAFLCNAAFRTLLRDTEVPGTFIHLPAVRNRGRAGVGAETDAGAAVKDSGLTIDQLVDGVEASIRCVAEQRRESALDDC</sequence>
<keyword evidence="3" id="KW-0645">Protease</keyword>
<evidence type="ECO:0000313" key="8">
    <source>
        <dbReference type="EMBL" id="GAA4390783.1"/>
    </source>
</evidence>
<dbReference type="Pfam" id="PF01470">
    <property type="entry name" value="Peptidase_C15"/>
    <property type="match status" value="1"/>
</dbReference>
<accession>A0ABP8JH79</accession>
<dbReference type="InterPro" id="IPR036440">
    <property type="entry name" value="Peptidase_C15-like_sf"/>
</dbReference>
<proteinExistence type="inferred from homology"/>
<dbReference type="SUPFAM" id="SSF53182">
    <property type="entry name" value="Pyrrolidone carboxyl peptidase (pyroglutamate aminopeptidase)"/>
    <property type="match status" value="1"/>
</dbReference>
<comment type="similarity">
    <text evidence="1">Belongs to the peptidase C15 family.</text>
</comment>
<dbReference type="InterPro" id="IPR033694">
    <property type="entry name" value="PGPEP1_Cys_AS"/>
</dbReference>
<dbReference type="InterPro" id="IPR000816">
    <property type="entry name" value="Peptidase_C15"/>
</dbReference>
<evidence type="ECO:0000256" key="1">
    <source>
        <dbReference type="ARBA" id="ARBA00006641"/>
    </source>
</evidence>
<dbReference type="PANTHER" id="PTHR23402">
    <property type="entry name" value="PROTEASE FAMILY C15 PYROGLUTAMYL-PEPTIDASE I-RELATED"/>
    <property type="match status" value="1"/>
</dbReference>
<feature type="region of interest" description="Disordered" evidence="7">
    <location>
        <begin position="104"/>
        <end position="125"/>
    </location>
</feature>
<dbReference type="PROSITE" id="PS01334">
    <property type="entry name" value="PYRASE_CYS"/>
    <property type="match status" value="1"/>
</dbReference>
<dbReference type="Proteomes" id="UP001500642">
    <property type="component" value="Unassembled WGS sequence"/>
</dbReference>
<gene>
    <name evidence="8" type="primary">pcp</name>
    <name evidence="8" type="ORF">GCM10023167_17590</name>
</gene>
<dbReference type="PIRSF" id="PIRSF015592">
    <property type="entry name" value="Prld-crbxl_pptds"/>
    <property type="match status" value="1"/>
</dbReference>
<keyword evidence="5" id="KW-0788">Thiol protease</keyword>
<organism evidence="8 9">
    <name type="scientific">Brevibacterium pityocampae</name>
    <dbReference type="NCBI Taxonomy" id="506594"/>
    <lineage>
        <taxon>Bacteria</taxon>
        <taxon>Bacillati</taxon>
        <taxon>Actinomycetota</taxon>
        <taxon>Actinomycetes</taxon>
        <taxon>Micrococcales</taxon>
        <taxon>Brevibacteriaceae</taxon>
        <taxon>Brevibacterium</taxon>
    </lineage>
</organism>
<name>A0ABP8JH79_9MICO</name>
<comment type="catalytic activity">
    <reaction evidence="6">
        <text>Release of an N-terminal pyroglutamyl group from a polypeptide, the second amino acid generally not being Pro.</text>
        <dbReference type="EC" id="3.4.19.3"/>
    </reaction>
</comment>
<keyword evidence="9" id="KW-1185">Reference proteome</keyword>
<dbReference type="PRINTS" id="PR00706">
    <property type="entry name" value="PYROGLUPTASE"/>
</dbReference>
<dbReference type="CDD" id="cd00501">
    <property type="entry name" value="Peptidase_C15"/>
    <property type="match status" value="1"/>
</dbReference>